<protein>
    <recommendedName>
        <fullName evidence="2">Defence against restriction A N-terminal domain-containing protein</fullName>
    </recommendedName>
</protein>
<dbReference type="Proteomes" id="UP000548504">
    <property type="component" value="Unassembled WGS sequence"/>
</dbReference>
<name>A0A7X1EJS9_9ENTR</name>
<keyword evidence="1" id="KW-0175">Coiled coil</keyword>
<reference evidence="3 4" key="1">
    <citation type="submission" date="2020-08" db="EMBL/GenBank/DDBJ databases">
        <title>Emergence and comparative genomics analysis of Citrobacter in Fennec fox imported from North Africa to China.</title>
        <authorList>
            <person name="Zheng B."/>
        </authorList>
    </citation>
    <scope>NUCLEOTIDE SEQUENCE [LARGE SCALE GENOMIC DNA]</scope>
    <source>
        <strain evidence="3 4">FF141</strain>
    </source>
</reference>
<dbReference type="Pfam" id="PF18788">
    <property type="entry name" value="DarA_N"/>
    <property type="match status" value="1"/>
</dbReference>
<proteinExistence type="predicted"/>
<sequence length="452" mass="48662">MLKTINHHSGLVLSNRQDLPAIQISEQAMQQLYAGDGEHFMLESLSLEEFTSTYFYDVPMLPEEDLMLEAITSTRSRLAATMRAFVRALNQSLNGTGISAGNDTAGEAEDGTKSIGGANIGRARKVQGIAVMPAQIPLSDGQSITLIFHSPSGNVGTITTTDTLVAFRFLLNKRDVTNVVSPANGRDISLKQVTMALSNLIERNTAKFQKAQARQAEVKSEIANLQEQGDKLEQQQLALVESGDEIKAGLSTLSEQLNSLNAQAIEQEDLNDELRKQIEIAEAEAEARKQKPNPPVDNEPSPFVVAAGAIAAHTGHTEDQVTHWAETKGFSSAELIELSEKLSAHPTTQNIEKMKSAIDFGEDIPTILESEPDITPPEADTEAQKAIAYLNSIAELESSDLVVIRNARGSVREAISALTAAGIYDENEELVNTAVQHLSDLLANIAQGGAAA</sequence>
<dbReference type="EMBL" id="JACLAG010000010">
    <property type="protein sequence ID" value="MBC2622696.1"/>
    <property type="molecule type" value="Genomic_DNA"/>
</dbReference>
<gene>
    <name evidence="3" type="ORF">H7I73_23950</name>
</gene>
<feature type="coiled-coil region" evidence="1">
    <location>
        <begin position="208"/>
        <end position="291"/>
    </location>
</feature>
<dbReference type="InterPro" id="IPR041140">
    <property type="entry name" value="DarA_N"/>
</dbReference>
<evidence type="ECO:0000313" key="4">
    <source>
        <dbReference type="Proteomes" id="UP000548504"/>
    </source>
</evidence>
<accession>A0A7X1EJS9</accession>
<evidence type="ECO:0000259" key="2">
    <source>
        <dbReference type="Pfam" id="PF18788"/>
    </source>
</evidence>
<feature type="domain" description="Defence against restriction A N-terminal" evidence="2">
    <location>
        <begin position="66"/>
        <end position="205"/>
    </location>
</feature>
<dbReference type="RefSeq" id="WP_185656574.1">
    <property type="nucleotide sequence ID" value="NZ_JACLAG010000010.1"/>
</dbReference>
<organism evidence="3 4">
    <name type="scientific">Citrobacter cronae</name>
    <dbReference type="NCBI Taxonomy" id="1748967"/>
    <lineage>
        <taxon>Bacteria</taxon>
        <taxon>Pseudomonadati</taxon>
        <taxon>Pseudomonadota</taxon>
        <taxon>Gammaproteobacteria</taxon>
        <taxon>Enterobacterales</taxon>
        <taxon>Enterobacteriaceae</taxon>
        <taxon>Citrobacter</taxon>
        <taxon>Citrobacter freundii complex</taxon>
    </lineage>
</organism>
<comment type="caution">
    <text evidence="3">The sequence shown here is derived from an EMBL/GenBank/DDBJ whole genome shotgun (WGS) entry which is preliminary data.</text>
</comment>
<dbReference type="AlphaFoldDB" id="A0A7X1EJS9"/>
<evidence type="ECO:0000256" key="1">
    <source>
        <dbReference type="SAM" id="Coils"/>
    </source>
</evidence>
<evidence type="ECO:0000313" key="3">
    <source>
        <dbReference type="EMBL" id="MBC2622696.1"/>
    </source>
</evidence>